<evidence type="ECO:0000313" key="9">
    <source>
        <dbReference type="EMBL" id="KAF1002523.1"/>
    </source>
</evidence>
<feature type="coiled-coil region" evidence="6">
    <location>
        <begin position="366"/>
        <end position="393"/>
    </location>
</feature>
<dbReference type="CDD" id="cd11449">
    <property type="entry name" value="bHLH_AtAIB_like"/>
    <property type="match status" value="1"/>
</dbReference>
<feature type="domain" description="BHLH" evidence="8">
    <location>
        <begin position="327"/>
        <end position="376"/>
    </location>
</feature>
<keyword evidence="10" id="KW-1185">Reference proteome</keyword>
<name>A0A6L5BB03_APIGR</name>
<evidence type="ECO:0000256" key="3">
    <source>
        <dbReference type="ARBA" id="ARBA00023163"/>
    </source>
</evidence>
<sequence length="504" mass="56122">MEDLISSSSSSSFLCHGGASPTIQQRLQFIVQSRPEWWMYYIFWQTSKDSTTDRLVLSWGDGHFRGNKDFMLKGNSNIGLGPQDHPQQPQQPHPKFGFELERRKVAKGIQSLFTDSLPGIDGVVEADFPDSEWFFMVSVTRSFAAGEDNTVGRAFSSGSYVWLAGDHELQFQNCDRAKEAYLHGIKTLVCISTPCGIIELGSSYVIKEDWGLIHLAKSLFSPDNNNGTTSNIIPISNMTSPSALAHAPPQNPTRSLSFFDINAVSGEQNRTSGDEEGNIKPEKKLAKIGRSSSDSENSDFESTLAPDSGTNTRMKKRGRKAATSGRELAQNHVEAERLRREKLNHRFYALRSVVPNVSRMDKASLLADAVTYINELKSKVEDLEGKLREEMKKSKCITDVVYDTQSTSTNVYHTARSSMSYGPVNMEVDVKILGSQAMIRVQSPDVNYPAARLMDALRLLEFRIHHASVSSVKEIMLQDVVIKVPDGLTSEEALKTVLLRTLQM</sequence>
<keyword evidence="2 5" id="KW-0805">Transcription regulation</keyword>
<dbReference type="PANTHER" id="PTHR11514">
    <property type="entry name" value="MYC"/>
    <property type="match status" value="1"/>
</dbReference>
<dbReference type="InterPro" id="IPR011598">
    <property type="entry name" value="bHLH_dom"/>
</dbReference>
<dbReference type="EMBL" id="WRXP01000989">
    <property type="protein sequence ID" value="KAF1002523.1"/>
    <property type="molecule type" value="Genomic_DNA"/>
</dbReference>
<dbReference type="Pfam" id="PF22754">
    <property type="entry name" value="bHLH-TF_ACT-like_plant"/>
    <property type="match status" value="1"/>
</dbReference>
<dbReference type="Pfam" id="PF00010">
    <property type="entry name" value="HLH"/>
    <property type="match status" value="1"/>
</dbReference>
<dbReference type="Gene3D" id="4.10.280.10">
    <property type="entry name" value="Helix-loop-helix DNA-binding domain"/>
    <property type="match status" value="1"/>
</dbReference>
<comment type="subcellular location">
    <subcellularLocation>
        <location evidence="1 5">Nucleus</location>
    </subcellularLocation>
</comment>
<evidence type="ECO:0000256" key="5">
    <source>
        <dbReference type="RuleBase" id="RU369104"/>
    </source>
</evidence>
<evidence type="ECO:0000256" key="1">
    <source>
        <dbReference type="ARBA" id="ARBA00004123"/>
    </source>
</evidence>
<dbReference type="SMART" id="SM00353">
    <property type="entry name" value="HLH"/>
    <property type="match status" value="1"/>
</dbReference>
<dbReference type="SUPFAM" id="SSF47459">
    <property type="entry name" value="HLH, helix-loop-helix DNA-binding domain"/>
    <property type="match status" value="1"/>
</dbReference>
<dbReference type="InterPro" id="IPR045084">
    <property type="entry name" value="AIB/MYC-like"/>
</dbReference>
<evidence type="ECO:0000256" key="4">
    <source>
        <dbReference type="ARBA" id="ARBA00023242"/>
    </source>
</evidence>
<dbReference type="GO" id="GO:0005634">
    <property type="term" value="C:nucleus"/>
    <property type="evidence" value="ECO:0007669"/>
    <property type="project" value="UniProtKB-SubCell"/>
</dbReference>
<proteinExistence type="predicted"/>
<dbReference type="GO" id="GO:0046983">
    <property type="term" value="F:protein dimerization activity"/>
    <property type="evidence" value="ECO:0007669"/>
    <property type="project" value="InterPro"/>
</dbReference>
<dbReference type="PROSITE" id="PS50888">
    <property type="entry name" value="BHLH"/>
    <property type="match status" value="1"/>
</dbReference>
<keyword evidence="3 5" id="KW-0804">Transcription</keyword>
<evidence type="ECO:0000256" key="2">
    <source>
        <dbReference type="ARBA" id="ARBA00023015"/>
    </source>
</evidence>
<comment type="caution">
    <text evidence="9">The sequence shown here is derived from an EMBL/GenBank/DDBJ whole genome shotgun (WGS) entry which is preliminary data.</text>
</comment>
<gene>
    <name evidence="9" type="ORF">AG4045_007085</name>
</gene>
<evidence type="ECO:0000256" key="7">
    <source>
        <dbReference type="SAM" id="MobiDB-lite"/>
    </source>
</evidence>
<dbReference type="InterPro" id="IPR054502">
    <property type="entry name" value="bHLH-TF_ACT-like_plant"/>
</dbReference>
<feature type="region of interest" description="Disordered" evidence="7">
    <location>
        <begin position="267"/>
        <end position="333"/>
    </location>
</feature>
<dbReference type="Pfam" id="PF14215">
    <property type="entry name" value="bHLH-MYC_N"/>
    <property type="match status" value="1"/>
</dbReference>
<dbReference type="GO" id="GO:0000976">
    <property type="term" value="F:transcription cis-regulatory region binding"/>
    <property type="evidence" value="ECO:0007669"/>
    <property type="project" value="TreeGrafter"/>
</dbReference>
<reference evidence="9" key="1">
    <citation type="submission" date="2020-01" db="EMBL/GenBank/DDBJ databases">
        <title>The Celery Genome Sequence Reveals Sequential Paleo-tetraploidization, Resistance Gene Elimination, Karyotype Evolution, and Functional Innovation in Apiales.</title>
        <authorList>
            <person name="Song X."/>
        </authorList>
    </citation>
    <scope>NUCLEOTIDE SEQUENCE</scope>
    <source>
        <tissue evidence="9">Leaf</tissue>
    </source>
</reference>
<dbReference type="InterPro" id="IPR025610">
    <property type="entry name" value="MYC/MYB_N"/>
</dbReference>
<dbReference type="GO" id="GO:0003700">
    <property type="term" value="F:DNA-binding transcription factor activity"/>
    <property type="evidence" value="ECO:0007669"/>
    <property type="project" value="InterPro"/>
</dbReference>
<evidence type="ECO:0000256" key="6">
    <source>
        <dbReference type="SAM" id="Coils"/>
    </source>
</evidence>
<evidence type="ECO:0000259" key="8">
    <source>
        <dbReference type="PROSITE" id="PS50888"/>
    </source>
</evidence>
<accession>A0A6L5BB03</accession>
<dbReference type="PANTHER" id="PTHR11514:SF115">
    <property type="entry name" value="TRANSCRIPTION FACTOR"/>
    <property type="match status" value="1"/>
</dbReference>
<protein>
    <recommendedName>
        <fullName evidence="5">Transcription factor</fullName>
        <shortName evidence="5">bHLH transcription factor</shortName>
    </recommendedName>
    <alternativeName>
        <fullName evidence="5">Basic helix-loop-helix protein</fullName>
    </alternativeName>
</protein>
<keyword evidence="4 5" id="KW-0539">Nucleus</keyword>
<evidence type="ECO:0000313" key="10">
    <source>
        <dbReference type="Proteomes" id="UP000593563"/>
    </source>
</evidence>
<dbReference type="InterPro" id="IPR036638">
    <property type="entry name" value="HLH_DNA-bd_sf"/>
</dbReference>
<keyword evidence="6" id="KW-0175">Coiled coil</keyword>
<dbReference type="AlphaFoldDB" id="A0A6L5BB03"/>
<dbReference type="Proteomes" id="UP000593563">
    <property type="component" value="Unassembled WGS sequence"/>
</dbReference>
<organism evidence="9 10">
    <name type="scientific">Apium graveolens</name>
    <name type="common">Celery</name>
    <dbReference type="NCBI Taxonomy" id="4045"/>
    <lineage>
        <taxon>Eukaryota</taxon>
        <taxon>Viridiplantae</taxon>
        <taxon>Streptophyta</taxon>
        <taxon>Embryophyta</taxon>
        <taxon>Tracheophyta</taxon>
        <taxon>Spermatophyta</taxon>
        <taxon>Magnoliopsida</taxon>
        <taxon>eudicotyledons</taxon>
        <taxon>Gunneridae</taxon>
        <taxon>Pentapetalae</taxon>
        <taxon>asterids</taxon>
        <taxon>campanulids</taxon>
        <taxon>Apiales</taxon>
        <taxon>Apiaceae</taxon>
        <taxon>Apioideae</taxon>
        <taxon>apioid superclade</taxon>
        <taxon>Apieae</taxon>
        <taxon>Apium</taxon>
    </lineage>
</organism>